<dbReference type="PANTHER" id="PTHR46140:SF1">
    <property type="entry name" value="VACUOLAR TRANSPORTER CHAPERONE COMPLEX SUBUNIT 4-RELATED"/>
    <property type="match status" value="1"/>
</dbReference>
<proteinExistence type="inferred from homology"/>
<keyword evidence="7 16" id="KW-1133">Transmembrane helix</keyword>
<dbReference type="Pfam" id="PF03105">
    <property type="entry name" value="SPX"/>
    <property type="match status" value="1"/>
</dbReference>
<evidence type="ECO:0000313" key="18">
    <source>
        <dbReference type="EMBL" id="KAJ3258952.1"/>
    </source>
</evidence>
<dbReference type="Pfam" id="PF09359">
    <property type="entry name" value="VTC"/>
    <property type="match status" value="1"/>
</dbReference>
<evidence type="ECO:0000256" key="6">
    <source>
        <dbReference type="ARBA" id="ARBA00022692"/>
    </source>
</evidence>
<dbReference type="PROSITE" id="PS51382">
    <property type="entry name" value="SPX"/>
    <property type="match status" value="1"/>
</dbReference>
<gene>
    <name evidence="18" type="primary">VTC4</name>
    <name evidence="18" type="ORF">HK103_003093</name>
</gene>
<dbReference type="InterPro" id="IPR018966">
    <property type="entry name" value="VTC_domain"/>
</dbReference>
<dbReference type="InterPro" id="IPR051572">
    <property type="entry name" value="VTC_Complex_Subunit"/>
</dbReference>
<keyword evidence="5" id="KW-0808">Transferase</keyword>
<evidence type="ECO:0000256" key="11">
    <source>
        <dbReference type="ARBA" id="ARBA00067464"/>
    </source>
</evidence>
<keyword evidence="19" id="KW-1185">Reference proteome</keyword>
<feature type="domain" description="SPX" evidence="17">
    <location>
        <begin position="1"/>
        <end position="141"/>
    </location>
</feature>
<dbReference type="Proteomes" id="UP001210925">
    <property type="component" value="Unassembled WGS sequence"/>
</dbReference>
<keyword evidence="6 16" id="KW-0812">Transmembrane</keyword>
<dbReference type="Pfam" id="PF06966">
    <property type="entry name" value="DUF1295"/>
    <property type="match status" value="1"/>
</dbReference>
<comment type="similarity">
    <text evidence="10">Belongs to the VTC4 family.</text>
</comment>
<feature type="transmembrane region" description="Helical" evidence="16">
    <location>
        <begin position="789"/>
        <end position="805"/>
    </location>
</feature>
<accession>A0AAD5UIC1</accession>
<name>A0AAD5UIC1_9FUNG</name>
<sequence length="929" mass="107431">MKFGTQLSNALHPEWKFYYVDYDELKRQLKAKGEKFTEQNETSFVQMLESELEKVSSFCNIKSDELIRRVQHCESSVEAILANPDDIDENTFSRVSEEIGHITVEVSELSKFIRLNYSAFMKILKKHDKHTSFMLKNMFMIRLQSKPFYKISFDSLIIRLSKLYDTVRTGGVREAAKPPSSSSQAFVRKTTKYWVHPDNVTEVKIHILKHLPVLIFANKGAKDPDPAITSVYLDNDAFELYVGRLEKSQGAEAHRLRWYGNMDQTEIFVERKRHQEDWTGEKSVKERFSIKEKYVNDFLAGRYTMDRTIEKMRAKGLKSDKELDDALALSKEIQQTILEKGLKPMVRTFYNRTAFQLPGDARVRISLDTELTMIREDNYGKARSGDNWRRMDAGTIAPFTHLPEEDYTAFPYAVLEVKLQTEHGSTPPQWVQDLVESHLVEEVPKFSKFIHGCATLLESRVGLLPFWLPQMDKDIRKPAPVTGSLVGAASNTSFLETRPVKKKSKEEIEVVVDDHHEDDDNENTPLIGSSKTTTKDSKDKGKSSFWSILKKKEERNYGGNAGIPVKMHNKKIVLPVRVEPKVFFANERTFLSWLHFCIVLGGLALGLLNFGDAVGQISGLIFTLVAMMFMIYALFLYQWRADKIRNRELFMFQETRFYAGLILFAAAALTSFVRTTITNNYSFVDRIWSIIPIAYGWILASSIRGYVMCCLITVWGCRLTFNFWRRGGYKPGEQDYRWPVLQTIITNPIQWHLFNFFFISSYQLFLLFLITLPVYVASADPSDFNYRDVIFVVLFLLLLVGEATADNQQLAFQTKKYELLKDKPIEEIEMPYRLGFCTTGLFRYSRHPNFFCEFSMWWTISFFGIKSCVVNGDWSWWVANFTGPVLLTLLFLGSTQFTESITAKKYPRYAEYQKSTSMLVPWTPGKIEL</sequence>
<dbReference type="EMBL" id="JADGKB010000022">
    <property type="protein sequence ID" value="KAJ3258952.1"/>
    <property type="molecule type" value="Genomic_DNA"/>
</dbReference>
<dbReference type="EC" id="2.7.4.1" evidence="3"/>
<organism evidence="18 19">
    <name type="scientific">Boothiomyces macroporosus</name>
    <dbReference type="NCBI Taxonomy" id="261099"/>
    <lineage>
        <taxon>Eukaryota</taxon>
        <taxon>Fungi</taxon>
        <taxon>Fungi incertae sedis</taxon>
        <taxon>Chytridiomycota</taxon>
        <taxon>Chytridiomycota incertae sedis</taxon>
        <taxon>Chytridiomycetes</taxon>
        <taxon>Rhizophydiales</taxon>
        <taxon>Terramycetaceae</taxon>
        <taxon>Boothiomyces</taxon>
    </lineage>
</organism>
<feature type="transmembrane region" description="Helical" evidence="16">
    <location>
        <begin position="753"/>
        <end position="777"/>
    </location>
</feature>
<evidence type="ECO:0000256" key="8">
    <source>
        <dbReference type="ARBA" id="ARBA00023136"/>
    </source>
</evidence>
<dbReference type="InterPro" id="IPR003807">
    <property type="entry name" value="DUF202"/>
</dbReference>
<dbReference type="Pfam" id="PF02656">
    <property type="entry name" value="DUF202"/>
    <property type="match status" value="1"/>
</dbReference>
<feature type="transmembrane region" description="Helical" evidence="16">
    <location>
        <begin position="697"/>
        <end position="717"/>
    </location>
</feature>
<dbReference type="InterPro" id="IPR010721">
    <property type="entry name" value="UstE-like"/>
</dbReference>
<feature type="region of interest" description="Disordered" evidence="15">
    <location>
        <begin position="512"/>
        <end position="541"/>
    </location>
</feature>
<evidence type="ECO:0000256" key="9">
    <source>
        <dbReference type="ARBA" id="ARBA00050204"/>
    </source>
</evidence>
<evidence type="ECO:0000256" key="1">
    <source>
        <dbReference type="ARBA" id="ARBA00001936"/>
    </source>
</evidence>
<keyword evidence="4" id="KW-0926">Vacuole</keyword>
<evidence type="ECO:0000259" key="17">
    <source>
        <dbReference type="PROSITE" id="PS51382"/>
    </source>
</evidence>
<comment type="caution">
    <text evidence="18">The sequence shown here is derived from an EMBL/GenBank/DDBJ whole genome shotgun (WGS) entry which is preliminary data.</text>
</comment>
<dbReference type="CDD" id="cd14480">
    <property type="entry name" value="SPX_VTC2_like"/>
    <property type="match status" value="1"/>
</dbReference>
<evidence type="ECO:0000256" key="13">
    <source>
        <dbReference type="ARBA" id="ARBA00080494"/>
    </source>
</evidence>
<comment type="catalytic activity">
    <reaction evidence="9">
        <text>[phosphate](n) + ATP = [phosphate](n+1) + ADP</text>
        <dbReference type="Rhea" id="RHEA:19573"/>
        <dbReference type="Rhea" id="RHEA-COMP:9859"/>
        <dbReference type="Rhea" id="RHEA-COMP:14280"/>
        <dbReference type="ChEBI" id="CHEBI:16838"/>
        <dbReference type="ChEBI" id="CHEBI:30616"/>
        <dbReference type="ChEBI" id="CHEBI:456216"/>
        <dbReference type="EC" id="2.7.4.1"/>
    </reaction>
    <physiologicalReaction direction="left-to-right" evidence="9">
        <dbReference type="Rhea" id="RHEA:19574"/>
    </physiologicalReaction>
</comment>
<evidence type="ECO:0000256" key="12">
    <source>
        <dbReference type="ARBA" id="ARBA00075894"/>
    </source>
</evidence>
<evidence type="ECO:0000256" key="5">
    <source>
        <dbReference type="ARBA" id="ARBA00022679"/>
    </source>
</evidence>
<evidence type="ECO:0000313" key="19">
    <source>
        <dbReference type="Proteomes" id="UP001210925"/>
    </source>
</evidence>
<evidence type="ECO:0000256" key="16">
    <source>
        <dbReference type="SAM" id="Phobius"/>
    </source>
</evidence>
<protein>
    <recommendedName>
        <fullName evidence="11">Vacuolar transporter chaperone complex subunit 4</fullName>
        <ecNumber evidence="3">2.7.4.1</ecNumber>
    </recommendedName>
    <alternativeName>
        <fullName evidence="13">Polyphosphate kinase</fullName>
    </alternativeName>
    <alternativeName>
        <fullName evidence="12">SPX-dependent polyphosphate polymerase VTC subunit 4</fullName>
    </alternativeName>
    <alternativeName>
        <fullName evidence="14">Vacuolar membrane polyphosphate polymerase catalytic subunit</fullName>
    </alternativeName>
</protein>
<reference evidence="18" key="1">
    <citation type="submission" date="2020-05" db="EMBL/GenBank/DDBJ databases">
        <title>Phylogenomic resolution of chytrid fungi.</title>
        <authorList>
            <person name="Stajich J.E."/>
            <person name="Amses K."/>
            <person name="Simmons R."/>
            <person name="Seto K."/>
            <person name="Myers J."/>
            <person name="Bonds A."/>
            <person name="Quandt C.A."/>
            <person name="Barry K."/>
            <person name="Liu P."/>
            <person name="Grigoriev I."/>
            <person name="Longcore J.E."/>
            <person name="James T.Y."/>
        </authorList>
    </citation>
    <scope>NUCLEOTIDE SEQUENCE</scope>
    <source>
        <strain evidence="18">PLAUS21</strain>
    </source>
</reference>
<evidence type="ECO:0000256" key="7">
    <source>
        <dbReference type="ARBA" id="ARBA00022989"/>
    </source>
</evidence>
<dbReference type="InterPro" id="IPR004331">
    <property type="entry name" value="SPX_dom"/>
</dbReference>
<dbReference type="GO" id="GO:0008976">
    <property type="term" value="F:polyphosphate kinase activity"/>
    <property type="evidence" value="ECO:0007669"/>
    <property type="project" value="UniProtKB-EC"/>
</dbReference>
<comment type="cofactor">
    <cofactor evidence="1">
        <name>Mn(2+)</name>
        <dbReference type="ChEBI" id="CHEBI:29035"/>
    </cofactor>
</comment>
<evidence type="ECO:0000256" key="15">
    <source>
        <dbReference type="SAM" id="MobiDB-lite"/>
    </source>
</evidence>
<dbReference type="AlphaFoldDB" id="A0AAD5UIC1"/>
<feature type="transmembrane region" description="Helical" evidence="16">
    <location>
        <begin position="657"/>
        <end position="677"/>
    </location>
</feature>
<dbReference type="PANTHER" id="PTHR46140">
    <property type="entry name" value="VACUOLAR TRANSPORTER CHAPERONE 1-RELATED"/>
    <property type="match status" value="1"/>
</dbReference>
<evidence type="ECO:0000256" key="3">
    <source>
        <dbReference type="ARBA" id="ARBA00012960"/>
    </source>
</evidence>
<evidence type="ECO:0000256" key="2">
    <source>
        <dbReference type="ARBA" id="ARBA00004128"/>
    </source>
</evidence>
<dbReference type="Gene3D" id="1.20.120.1630">
    <property type="match status" value="1"/>
</dbReference>
<feature type="transmembrane region" description="Helical" evidence="16">
    <location>
        <begin position="617"/>
        <end position="637"/>
    </location>
</feature>
<dbReference type="FunFam" id="3.20.100.30:FF:000001">
    <property type="entry name" value="Vacuolar transporter chaperone 4"/>
    <property type="match status" value="1"/>
</dbReference>
<dbReference type="InterPro" id="IPR042267">
    <property type="entry name" value="VTC_sf"/>
</dbReference>
<evidence type="ECO:0000256" key="10">
    <source>
        <dbReference type="ARBA" id="ARBA00061390"/>
    </source>
</evidence>
<keyword evidence="8 16" id="KW-0472">Membrane</keyword>
<dbReference type="GO" id="GO:0006799">
    <property type="term" value="P:polyphosphate biosynthetic process"/>
    <property type="evidence" value="ECO:0007669"/>
    <property type="project" value="UniProtKB-ARBA"/>
</dbReference>
<dbReference type="GO" id="GO:0000329">
    <property type="term" value="C:fungal-type vacuole membrane"/>
    <property type="evidence" value="ECO:0007669"/>
    <property type="project" value="TreeGrafter"/>
</dbReference>
<dbReference type="Gene3D" id="3.20.100.30">
    <property type="entry name" value="VTC, catalytic tunnel domain"/>
    <property type="match status" value="1"/>
</dbReference>
<dbReference type="GO" id="GO:0033254">
    <property type="term" value="C:vacuolar transporter chaperone complex"/>
    <property type="evidence" value="ECO:0007669"/>
    <property type="project" value="TreeGrafter"/>
</dbReference>
<comment type="subcellular location">
    <subcellularLocation>
        <location evidence="2">Vacuole membrane</location>
        <topology evidence="2">Multi-pass membrane protein</topology>
    </subcellularLocation>
</comment>
<dbReference type="CDD" id="cd07751">
    <property type="entry name" value="PolyPPase_VTC4_like"/>
    <property type="match status" value="1"/>
</dbReference>
<evidence type="ECO:0000256" key="4">
    <source>
        <dbReference type="ARBA" id="ARBA00022554"/>
    </source>
</evidence>
<evidence type="ECO:0000256" key="14">
    <source>
        <dbReference type="ARBA" id="ARBA00081313"/>
    </source>
</evidence>